<dbReference type="InterPro" id="IPR023997">
    <property type="entry name" value="TonB-dep_OMP_SusC/RagA_CS"/>
</dbReference>
<dbReference type="InterPro" id="IPR037066">
    <property type="entry name" value="Plug_dom_sf"/>
</dbReference>
<evidence type="ECO:0000313" key="14">
    <source>
        <dbReference type="Proteomes" id="UP001501508"/>
    </source>
</evidence>
<dbReference type="InterPro" id="IPR000531">
    <property type="entry name" value="Beta-barrel_TonB"/>
</dbReference>
<dbReference type="Pfam" id="PF07715">
    <property type="entry name" value="Plug"/>
    <property type="match status" value="1"/>
</dbReference>
<evidence type="ECO:0000256" key="10">
    <source>
        <dbReference type="SAM" id="SignalP"/>
    </source>
</evidence>
<evidence type="ECO:0000259" key="11">
    <source>
        <dbReference type="Pfam" id="PF00593"/>
    </source>
</evidence>
<dbReference type="InterPro" id="IPR012910">
    <property type="entry name" value="Plug_dom"/>
</dbReference>
<dbReference type="Pfam" id="PF00593">
    <property type="entry name" value="TonB_dep_Rec_b-barrel"/>
    <property type="match status" value="1"/>
</dbReference>
<keyword evidence="2 8" id="KW-0813">Transport</keyword>
<accession>A0ABP8LYD4</accession>
<feature type="domain" description="TonB-dependent receptor plug" evidence="12">
    <location>
        <begin position="260"/>
        <end position="366"/>
    </location>
</feature>
<evidence type="ECO:0000256" key="3">
    <source>
        <dbReference type="ARBA" id="ARBA00022452"/>
    </source>
</evidence>
<dbReference type="Gene3D" id="3.55.50.30">
    <property type="match status" value="1"/>
</dbReference>
<evidence type="ECO:0000256" key="8">
    <source>
        <dbReference type="PROSITE-ProRule" id="PRU01360"/>
    </source>
</evidence>
<evidence type="ECO:0000256" key="5">
    <source>
        <dbReference type="ARBA" id="ARBA00023077"/>
    </source>
</evidence>
<comment type="caution">
    <text evidence="13">The sequence shown here is derived from an EMBL/GenBank/DDBJ whole genome shotgun (WGS) entry which is preliminary data.</text>
</comment>
<organism evidence="13 14">
    <name type="scientific">Ravibacter arvi</name>
    <dbReference type="NCBI Taxonomy" id="2051041"/>
    <lineage>
        <taxon>Bacteria</taxon>
        <taxon>Pseudomonadati</taxon>
        <taxon>Bacteroidota</taxon>
        <taxon>Cytophagia</taxon>
        <taxon>Cytophagales</taxon>
        <taxon>Spirosomataceae</taxon>
        <taxon>Ravibacter</taxon>
    </lineage>
</organism>
<evidence type="ECO:0000256" key="9">
    <source>
        <dbReference type="RuleBase" id="RU003357"/>
    </source>
</evidence>
<proteinExistence type="inferred from homology"/>
<dbReference type="Gene3D" id="2.170.130.10">
    <property type="entry name" value="TonB-dependent receptor, plug domain"/>
    <property type="match status" value="1"/>
</dbReference>
<dbReference type="EMBL" id="BAABEY010000021">
    <property type="protein sequence ID" value="GAA4439636.1"/>
    <property type="molecule type" value="Genomic_DNA"/>
</dbReference>
<gene>
    <name evidence="13" type="ORF">GCM10023091_22160</name>
</gene>
<protein>
    <submittedName>
        <fullName evidence="13">TonB-dependent receptor</fullName>
    </submittedName>
</protein>
<keyword evidence="6 8" id="KW-0472">Membrane</keyword>
<dbReference type="RefSeq" id="WP_345028863.1">
    <property type="nucleotide sequence ID" value="NZ_BAABEY010000021.1"/>
</dbReference>
<sequence>MKKMCTRSGDLIYYVKKTMKYSAFLVLLVCSVASATFAEESYGQQLLKVPVTLRLDRVTLSEALDKIARQTRVQFVFVGTQPLQKKITTLHTENETLEKVLDKLLTPYGLFYQVVESRVVIRSIKTDATGEKITPLPTREEIRSGLTVSGLPERLFRREDVVSEAVREIRISGRVSDEKGEPLPGVSVLIKGTQRGMSTDVNGRFAIEVPDESTVLVFSFVGYTSQEVAVGDRSTMEVRMEVDQRSLEEVMVVGYGTQKKSDLTGSVSSVKGADLTRLPTQRVDQALQGRAAGVMVQNTDGAPGGNAIIRVRGGNSITGGNNALVVVDGIQGVNITTINPNDIESLEVLKDASATAIYGARGANGVILITTKRGASGKAVFNYGFSMGVQKLGHKLDLMNAGDYARKSNDWAATQNGTVSAPIDPVIPFSAEEIARLDADGGTDWQDEIYRSGRMQNHQLSVSGGSESIRYFVSAGYMNQQGIVINSKYTRYNLRSNLDLKVTRWLNAGINLNVIKDKGNVPPVGEGTRFGDILGQVINTVARFDPVTPVYDAMGNYNTKALKGGPDGSKIYADNDVWNPVATALETKSEKNNITNEISTFLDFRLLEGLSLRVTGAASINANDDQHYYSTKTQPGRGISGLGDLAENKYQYFQNSNILTYSKVFDKRHAFTLTGVAEQQLIQSKGFFVSAQGFFSDDTGINDLGGASQINERYNSQSRQVLNSYLGRVNYVFDEKYMVTASFRADGSSVFGANNKWGYFPSAAAAWRVSQENFMQLVKALSNLKLRGSWGRTGNQAIQPYQTLATVASGFNYPYDGNDATNIGFALGRAANPNLKWETTEQSNIGIDLGLFGERLTATVDVYNKKTTDLLLNKQVEAYTGFSTILSNVGSIQNKGIEISLGGRPLQSNNLKWNTSFNLSFNRSKVLALLDDAPLAIRTSTGGGYQIWGSGFSLKYLQVGQPVDQMRGYVNLGTWSEAEREQAKLMGQAPGEAKWKDVDGDGRITRAADGLEVIGNASPKFIYGWNNSLSFKNFDLTFLIQGSYGNDIFNAVRIKTENPSVGLSSNLKNRWTPANQNTDVPVFMSSRERNLLELGSNRTSGIGVDQRSSRWVEDGSYLRMKNVTLTYTIPSEIIGKAGASRLSAYVTAINLFTVTKYSGYDPEVSSFNAGGAGGMGIDLSNYPTAKVFMFGINLTF</sequence>
<keyword evidence="5 9" id="KW-0798">TonB box</keyword>
<name>A0ABP8LYD4_9BACT</name>
<evidence type="ECO:0000256" key="1">
    <source>
        <dbReference type="ARBA" id="ARBA00004571"/>
    </source>
</evidence>
<evidence type="ECO:0000256" key="2">
    <source>
        <dbReference type="ARBA" id="ARBA00022448"/>
    </source>
</evidence>
<dbReference type="Gene3D" id="2.60.40.1120">
    <property type="entry name" value="Carboxypeptidase-like, regulatory domain"/>
    <property type="match status" value="1"/>
</dbReference>
<dbReference type="InterPro" id="IPR036942">
    <property type="entry name" value="Beta-barrel_TonB_sf"/>
</dbReference>
<feature type="chain" id="PRO_5046965817" evidence="10">
    <location>
        <begin position="39"/>
        <end position="1196"/>
    </location>
</feature>
<evidence type="ECO:0000259" key="12">
    <source>
        <dbReference type="Pfam" id="PF07715"/>
    </source>
</evidence>
<keyword evidence="10" id="KW-0732">Signal</keyword>
<comment type="similarity">
    <text evidence="8 9">Belongs to the TonB-dependent receptor family.</text>
</comment>
<feature type="domain" description="TonB-dependent receptor-like beta-barrel" evidence="11">
    <location>
        <begin position="561"/>
        <end position="961"/>
    </location>
</feature>
<keyword evidence="3 8" id="KW-1134">Transmembrane beta strand</keyword>
<dbReference type="InterPro" id="IPR023996">
    <property type="entry name" value="TonB-dep_OMP_SusC/RagA"/>
</dbReference>
<reference evidence="14" key="1">
    <citation type="journal article" date="2019" name="Int. J. Syst. Evol. Microbiol.">
        <title>The Global Catalogue of Microorganisms (GCM) 10K type strain sequencing project: providing services to taxonomists for standard genome sequencing and annotation.</title>
        <authorList>
            <consortium name="The Broad Institute Genomics Platform"/>
            <consortium name="The Broad Institute Genome Sequencing Center for Infectious Disease"/>
            <person name="Wu L."/>
            <person name="Ma J."/>
        </authorList>
    </citation>
    <scope>NUCLEOTIDE SEQUENCE [LARGE SCALE GENOMIC DNA]</scope>
    <source>
        <strain evidence="14">JCM 31920</strain>
    </source>
</reference>
<keyword evidence="13" id="KW-0675">Receptor</keyword>
<evidence type="ECO:0000256" key="4">
    <source>
        <dbReference type="ARBA" id="ARBA00022692"/>
    </source>
</evidence>
<dbReference type="NCBIfam" id="TIGR04057">
    <property type="entry name" value="SusC_RagA_signa"/>
    <property type="match status" value="1"/>
</dbReference>
<evidence type="ECO:0000313" key="13">
    <source>
        <dbReference type="EMBL" id="GAA4439636.1"/>
    </source>
</evidence>
<dbReference type="Proteomes" id="UP001501508">
    <property type="component" value="Unassembled WGS sequence"/>
</dbReference>
<dbReference type="Pfam" id="PF13715">
    <property type="entry name" value="CarbopepD_reg_2"/>
    <property type="match status" value="1"/>
</dbReference>
<dbReference type="InterPro" id="IPR008969">
    <property type="entry name" value="CarboxyPept-like_regulatory"/>
</dbReference>
<dbReference type="SUPFAM" id="SSF56935">
    <property type="entry name" value="Porins"/>
    <property type="match status" value="1"/>
</dbReference>
<keyword evidence="7 8" id="KW-0998">Cell outer membrane</keyword>
<dbReference type="Gene3D" id="2.40.170.20">
    <property type="entry name" value="TonB-dependent receptor, beta-barrel domain"/>
    <property type="match status" value="1"/>
</dbReference>
<dbReference type="NCBIfam" id="TIGR04056">
    <property type="entry name" value="OMP_RagA_SusC"/>
    <property type="match status" value="1"/>
</dbReference>
<keyword evidence="14" id="KW-1185">Reference proteome</keyword>
<evidence type="ECO:0000256" key="6">
    <source>
        <dbReference type="ARBA" id="ARBA00023136"/>
    </source>
</evidence>
<feature type="signal peptide" evidence="10">
    <location>
        <begin position="1"/>
        <end position="38"/>
    </location>
</feature>
<evidence type="ECO:0000256" key="7">
    <source>
        <dbReference type="ARBA" id="ARBA00023237"/>
    </source>
</evidence>
<dbReference type="InterPro" id="IPR039426">
    <property type="entry name" value="TonB-dep_rcpt-like"/>
</dbReference>
<dbReference type="PROSITE" id="PS52016">
    <property type="entry name" value="TONB_DEPENDENT_REC_3"/>
    <property type="match status" value="1"/>
</dbReference>
<dbReference type="SUPFAM" id="SSF49464">
    <property type="entry name" value="Carboxypeptidase regulatory domain-like"/>
    <property type="match status" value="1"/>
</dbReference>
<comment type="subcellular location">
    <subcellularLocation>
        <location evidence="1 8">Cell outer membrane</location>
        <topology evidence="1 8">Multi-pass membrane protein</topology>
    </subcellularLocation>
</comment>
<keyword evidence="4 8" id="KW-0812">Transmembrane</keyword>